<dbReference type="PROSITE" id="PS51898">
    <property type="entry name" value="TYR_RECOMBINASE"/>
    <property type="match status" value="1"/>
</dbReference>
<accession>S5YQG6</accession>
<evidence type="ECO:0000256" key="10">
    <source>
        <dbReference type="SAM" id="MobiDB-lite"/>
    </source>
</evidence>
<feature type="domain" description="Core-binding (CB)" evidence="12">
    <location>
        <begin position="37"/>
        <end position="128"/>
    </location>
</feature>
<evidence type="ECO:0000256" key="1">
    <source>
        <dbReference type="ARBA" id="ARBA00004496"/>
    </source>
</evidence>
<feature type="region of interest" description="Disordered" evidence="10">
    <location>
        <begin position="1"/>
        <end position="21"/>
    </location>
</feature>
<dbReference type="GO" id="GO:0005737">
    <property type="term" value="C:cytoplasm"/>
    <property type="evidence" value="ECO:0007669"/>
    <property type="project" value="UniProtKB-SubCell"/>
</dbReference>
<dbReference type="GO" id="GO:0003677">
    <property type="term" value="F:DNA binding"/>
    <property type="evidence" value="ECO:0007669"/>
    <property type="project" value="UniProtKB-UniRule"/>
</dbReference>
<evidence type="ECO:0000313" key="13">
    <source>
        <dbReference type="EMBL" id="AGT07506.1"/>
    </source>
</evidence>
<reference evidence="13 14" key="1">
    <citation type="journal article" date="2014" name="BMC Genomics">
        <title>Architecture and functions of a multipartite genome of the methylotrophic bacterium Paracoccus aminophilus JCM 7686, containing primary and secondary chromids.</title>
        <authorList>
            <person name="Dziewit L."/>
            <person name="Czarnecki J."/>
            <person name="Wibberg D."/>
            <person name="Radlinska M."/>
            <person name="Mrozek P."/>
            <person name="Szymczak M."/>
            <person name="Schluter A."/>
            <person name="Puhler A."/>
            <person name="Bartosik D."/>
        </authorList>
    </citation>
    <scope>NUCLEOTIDE SEQUENCE [LARGE SCALE GENOMIC DNA]</scope>
    <source>
        <strain evidence="13">JCM 7686</strain>
    </source>
</reference>
<dbReference type="Gene3D" id="1.10.443.10">
    <property type="entry name" value="Intergrase catalytic core"/>
    <property type="match status" value="1"/>
</dbReference>
<dbReference type="EMBL" id="CP006650">
    <property type="protein sequence ID" value="AGT07506.1"/>
    <property type="molecule type" value="Genomic_DNA"/>
</dbReference>
<dbReference type="GO" id="GO:0051301">
    <property type="term" value="P:cell division"/>
    <property type="evidence" value="ECO:0007669"/>
    <property type="project" value="UniProtKB-KW"/>
</dbReference>
<evidence type="ECO:0000256" key="3">
    <source>
        <dbReference type="ARBA" id="ARBA00022618"/>
    </source>
</evidence>
<dbReference type="PATRIC" id="fig|1367847.3.peg.337"/>
<dbReference type="PANTHER" id="PTHR30349:SF90">
    <property type="entry name" value="TYROSINE RECOMBINASE XERD"/>
    <property type="match status" value="1"/>
</dbReference>
<dbReference type="AlphaFoldDB" id="S5YQG6"/>
<comment type="function">
    <text evidence="9">Site-specific tyrosine recombinase, which acts by catalyzing the cutting and rejoining of the recombining DNA molecules. The XerC-XerD complex is essential to convert dimers of the bacterial chromosome into monomers to permit their segregation at cell division. It also contributes to the segregational stability of plasmids.</text>
</comment>
<evidence type="ECO:0000256" key="8">
    <source>
        <dbReference type="ARBA" id="ARBA00023306"/>
    </source>
</evidence>
<evidence type="ECO:0000256" key="4">
    <source>
        <dbReference type="ARBA" id="ARBA00022829"/>
    </source>
</evidence>
<evidence type="ECO:0000259" key="12">
    <source>
        <dbReference type="PROSITE" id="PS51900"/>
    </source>
</evidence>
<evidence type="ECO:0000256" key="7">
    <source>
        <dbReference type="ARBA" id="ARBA00023172"/>
    </source>
</evidence>
<comment type="subcellular location">
    <subcellularLocation>
        <location evidence="1 9">Cytoplasm</location>
    </subcellularLocation>
</comment>
<evidence type="ECO:0000256" key="2">
    <source>
        <dbReference type="ARBA" id="ARBA00022490"/>
    </source>
</evidence>
<evidence type="ECO:0000259" key="11">
    <source>
        <dbReference type="PROSITE" id="PS51898"/>
    </source>
</evidence>
<dbReference type="InterPro" id="IPR023009">
    <property type="entry name" value="Tyrosine_recombinase_XerC/XerD"/>
</dbReference>
<comment type="subunit">
    <text evidence="9">Forms a cyclic heterotetrameric complex composed of two molecules of XerC and two molecules of XerD.</text>
</comment>
<keyword evidence="4 9" id="KW-0159">Chromosome partition</keyword>
<keyword evidence="5 9" id="KW-0229">DNA integration</keyword>
<dbReference type="eggNOG" id="COG4973">
    <property type="taxonomic scope" value="Bacteria"/>
</dbReference>
<dbReference type="InterPro" id="IPR050090">
    <property type="entry name" value="Tyrosine_recombinase_XerCD"/>
</dbReference>
<comment type="similarity">
    <text evidence="9">Belongs to the 'phage' integrase family. XerC subfamily.</text>
</comment>
<dbReference type="InterPro" id="IPR004107">
    <property type="entry name" value="Integrase_SAM-like_N"/>
</dbReference>
<dbReference type="InterPro" id="IPR002104">
    <property type="entry name" value="Integrase_catalytic"/>
</dbReference>
<dbReference type="GO" id="GO:0007059">
    <property type="term" value="P:chromosome segregation"/>
    <property type="evidence" value="ECO:0007669"/>
    <property type="project" value="UniProtKB-UniRule"/>
</dbReference>
<dbReference type="InterPro" id="IPR013762">
    <property type="entry name" value="Integrase-like_cat_sf"/>
</dbReference>
<feature type="active site" evidence="9">
    <location>
        <position position="283"/>
    </location>
</feature>
<evidence type="ECO:0000256" key="5">
    <source>
        <dbReference type="ARBA" id="ARBA00022908"/>
    </source>
</evidence>
<dbReference type="PROSITE" id="PS51900">
    <property type="entry name" value="CB"/>
    <property type="match status" value="1"/>
</dbReference>
<evidence type="ECO:0000256" key="6">
    <source>
        <dbReference type="ARBA" id="ARBA00023125"/>
    </source>
</evidence>
<dbReference type="InterPro" id="IPR011010">
    <property type="entry name" value="DNA_brk_join_enz"/>
</dbReference>
<keyword evidence="6 9" id="KW-0238">DNA-binding</keyword>
<dbReference type="Pfam" id="PF00589">
    <property type="entry name" value="Phage_integrase"/>
    <property type="match status" value="1"/>
</dbReference>
<keyword evidence="8 9" id="KW-0131">Cell cycle</keyword>
<keyword evidence="2 9" id="KW-0963">Cytoplasm</keyword>
<feature type="domain" description="Tyr recombinase" evidence="11">
    <location>
        <begin position="149"/>
        <end position="331"/>
    </location>
</feature>
<dbReference type="KEGG" id="pami:JCM7686_0397"/>
<feature type="active site" evidence="9">
    <location>
        <position position="309"/>
    </location>
</feature>
<evidence type="ECO:0000256" key="9">
    <source>
        <dbReference type="HAMAP-Rule" id="MF_01808"/>
    </source>
</evidence>
<gene>
    <name evidence="9" type="primary">xerC</name>
    <name evidence="13" type="ORF">JCM7686_0397</name>
</gene>
<keyword evidence="3 9" id="KW-0132">Cell division</keyword>
<dbReference type="InterPro" id="IPR044068">
    <property type="entry name" value="CB"/>
</dbReference>
<evidence type="ECO:0000313" key="14">
    <source>
        <dbReference type="Proteomes" id="UP000015480"/>
    </source>
</evidence>
<dbReference type="InterPro" id="IPR010998">
    <property type="entry name" value="Integrase_recombinase_N"/>
</dbReference>
<feature type="active site" description="O-(3'-phospho-DNA)-tyrosine intermediate" evidence="9">
    <location>
        <position position="318"/>
    </location>
</feature>
<keyword evidence="7 9" id="KW-0233">DNA recombination</keyword>
<dbReference type="GO" id="GO:0006313">
    <property type="term" value="P:DNA transposition"/>
    <property type="evidence" value="ECO:0007669"/>
    <property type="project" value="UniProtKB-UniRule"/>
</dbReference>
<dbReference type="PANTHER" id="PTHR30349">
    <property type="entry name" value="PHAGE INTEGRASE-RELATED"/>
    <property type="match status" value="1"/>
</dbReference>
<feature type="active site" evidence="9">
    <location>
        <position position="286"/>
    </location>
</feature>
<organism evidence="13 14">
    <name type="scientific">Paracoccus aminophilus JCM 7686</name>
    <dbReference type="NCBI Taxonomy" id="1367847"/>
    <lineage>
        <taxon>Bacteria</taxon>
        <taxon>Pseudomonadati</taxon>
        <taxon>Pseudomonadota</taxon>
        <taxon>Alphaproteobacteria</taxon>
        <taxon>Rhodobacterales</taxon>
        <taxon>Paracoccaceae</taxon>
        <taxon>Paracoccus</taxon>
    </lineage>
</organism>
<dbReference type="Gene3D" id="1.10.150.130">
    <property type="match status" value="1"/>
</dbReference>
<name>S5YQG6_PARAH</name>
<sequence length="337" mass="36726">MAPISCASSRRSSGWSCSTGSANERAVTFGPELALAPAMSEALKRWLDSERSTRDRSDHTITAYQGDLLAFLAFIGQHRGEPALPGNLADLDQTDMRAFAASERARGFGARSLARRLSAVRSFIRWLSDREGFEASKVLNSRGPRYTRSLPRPLAPAQARNLLDMAAEGHETPWVAARDLAVLTLLYGSGLRISEALNLNGRDWPFPEALLIRGKGGRERQVPVLPVARRAIEDYLALCPWPRLADEALFRGVRGGRVGANIIASAMRLARERLGLPQTATPHALRHSFATHLLAAGGDLRTIQELLGHASLSTTQVYTGVDDAHLLAVYRAAHPRA</sequence>
<keyword evidence="14" id="KW-1185">Reference proteome</keyword>
<dbReference type="HAMAP" id="MF_01808">
    <property type="entry name" value="Recomb_XerC_XerD"/>
    <property type="match status" value="1"/>
</dbReference>
<protein>
    <recommendedName>
        <fullName evidence="9">Tyrosine recombinase XerC</fullName>
    </recommendedName>
</protein>
<dbReference type="STRING" id="1367847.JCM7686_0397"/>
<dbReference type="SUPFAM" id="SSF56349">
    <property type="entry name" value="DNA breaking-rejoining enzymes"/>
    <property type="match status" value="1"/>
</dbReference>
<proteinExistence type="inferred from homology"/>
<dbReference type="Pfam" id="PF02899">
    <property type="entry name" value="Phage_int_SAM_1"/>
    <property type="match status" value="1"/>
</dbReference>
<feature type="active site" evidence="9">
    <location>
        <position position="215"/>
    </location>
</feature>
<feature type="active site" evidence="9">
    <location>
        <position position="192"/>
    </location>
</feature>
<dbReference type="SUPFAM" id="SSF47823">
    <property type="entry name" value="lambda integrase-like, N-terminal domain"/>
    <property type="match status" value="1"/>
</dbReference>
<dbReference type="HOGENOM" id="CLU_027562_9_0_5"/>
<dbReference type="Proteomes" id="UP000015480">
    <property type="component" value="Chromosome"/>
</dbReference>
<dbReference type="GO" id="GO:0009037">
    <property type="term" value="F:tyrosine-based site-specific recombinase activity"/>
    <property type="evidence" value="ECO:0007669"/>
    <property type="project" value="UniProtKB-UniRule"/>
</dbReference>